<keyword evidence="1" id="KW-1133">Transmembrane helix</keyword>
<evidence type="ECO:0000259" key="2">
    <source>
        <dbReference type="Pfam" id="PF01757"/>
    </source>
</evidence>
<keyword evidence="1" id="KW-0472">Membrane</keyword>
<sequence>MKLHSIQFLRAVAAILVVYTHSIGMQANFSNSSQQSFFYLRNFGCIGVDLFFVISGFIITLIANNYTGTSQGLLFLKKRFMRINPIYYIASLLYLGVLAVQIWATNKSFYLPLGSILNSLSDTIMIFPVSGDMSVYSPLLLLGWTLCFEWFFYIIFFTLVIFNTRNKVIFLILAMTLLTVLGYIIKPSDFRLIFVTNPIILEFLLGIIICWIYLNTKTISVPIAATCLLLGLGCYIYLIFYGYGDVYHYKNVLSGQLSMKRFLIWGIPSCLIVAGSIFLERNGKGNWIWKNKWMQLSGDASYSIYLSHLIVFELFNILFKKNGSFLPADMNIILVLSVSLLMGLGFYKIIEKPLLQYINKIPIEKQPPLTIPSVT</sequence>
<dbReference type="PANTHER" id="PTHR23028">
    <property type="entry name" value="ACETYLTRANSFERASE"/>
    <property type="match status" value="1"/>
</dbReference>
<comment type="caution">
    <text evidence="3">The sequence shown here is derived from an EMBL/GenBank/DDBJ whole genome shotgun (WGS) entry which is preliminary data.</text>
</comment>
<proteinExistence type="predicted"/>
<dbReference type="GO" id="GO:0016020">
    <property type="term" value="C:membrane"/>
    <property type="evidence" value="ECO:0007669"/>
    <property type="project" value="TreeGrafter"/>
</dbReference>
<accession>A0A1V9FUV3</accession>
<keyword evidence="4" id="KW-1185">Reference proteome</keyword>
<feature type="transmembrane region" description="Helical" evidence="1">
    <location>
        <begin position="300"/>
        <end position="319"/>
    </location>
</feature>
<feature type="transmembrane region" description="Helical" evidence="1">
    <location>
        <begin position="192"/>
        <end position="214"/>
    </location>
</feature>
<feature type="transmembrane region" description="Helical" evidence="1">
    <location>
        <begin position="168"/>
        <end position="185"/>
    </location>
</feature>
<dbReference type="EMBL" id="LVYD01000054">
    <property type="protein sequence ID" value="OQP62016.1"/>
    <property type="molecule type" value="Genomic_DNA"/>
</dbReference>
<feature type="transmembrane region" description="Helical" evidence="1">
    <location>
        <begin position="39"/>
        <end position="64"/>
    </location>
</feature>
<dbReference type="RefSeq" id="WP_081150192.1">
    <property type="nucleotide sequence ID" value="NZ_LVYD01000054.1"/>
</dbReference>
<feature type="transmembrane region" description="Helical" evidence="1">
    <location>
        <begin position="331"/>
        <end position="350"/>
    </location>
</feature>
<feature type="transmembrane region" description="Helical" evidence="1">
    <location>
        <begin position="85"/>
        <end position="103"/>
    </location>
</feature>
<name>A0A1V9FUV3_9BACT</name>
<dbReference type="InterPro" id="IPR002656">
    <property type="entry name" value="Acyl_transf_3_dom"/>
</dbReference>
<feature type="transmembrane region" description="Helical" evidence="1">
    <location>
        <begin position="220"/>
        <end position="241"/>
    </location>
</feature>
<feature type="transmembrane region" description="Helical" evidence="1">
    <location>
        <begin position="139"/>
        <end position="162"/>
    </location>
</feature>
<dbReference type="GO" id="GO:0000271">
    <property type="term" value="P:polysaccharide biosynthetic process"/>
    <property type="evidence" value="ECO:0007669"/>
    <property type="project" value="TreeGrafter"/>
</dbReference>
<evidence type="ECO:0000256" key="1">
    <source>
        <dbReference type="SAM" id="Phobius"/>
    </source>
</evidence>
<gene>
    <name evidence="3" type="ORF">A3860_30500</name>
</gene>
<keyword evidence="1" id="KW-0812">Transmembrane</keyword>
<dbReference type="Pfam" id="PF01757">
    <property type="entry name" value="Acyl_transf_3"/>
    <property type="match status" value="1"/>
</dbReference>
<evidence type="ECO:0000313" key="3">
    <source>
        <dbReference type="EMBL" id="OQP62016.1"/>
    </source>
</evidence>
<dbReference type="Proteomes" id="UP000192796">
    <property type="component" value="Unassembled WGS sequence"/>
</dbReference>
<organism evidence="3 4">
    <name type="scientific">Niastella vici</name>
    <dbReference type="NCBI Taxonomy" id="1703345"/>
    <lineage>
        <taxon>Bacteria</taxon>
        <taxon>Pseudomonadati</taxon>
        <taxon>Bacteroidota</taxon>
        <taxon>Chitinophagia</taxon>
        <taxon>Chitinophagales</taxon>
        <taxon>Chitinophagaceae</taxon>
        <taxon>Niastella</taxon>
    </lineage>
</organism>
<evidence type="ECO:0000313" key="4">
    <source>
        <dbReference type="Proteomes" id="UP000192796"/>
    </source>
</evidence>
<dbReference type="PANTHER" id="PTHR23028:SF53">
    <property type="entry name" value="ACYL_TRANSF_3 DOMAIN-CONTAINING PROTEIN"/>
    <property type="match status" value="1"/>
</dbReference>
<feature type="transmembrane region" description="Helical" evidence="1">
    <location>
        <begin position="262"/>
        <end position="280"/>
    </location>
</feature>
<dbReference type="STRING" id="1703345.A3860_30500"/>
<protein>
    <recommendedName>
        <fullName evidence="2">Acyltransferase 3 domain-containing protein</fullName>
    </recommendedName>
</protein>
<feature type="transmembrane region" description="Helical" evidence="1">
    <location>
        <begin position="7"/>
        <end position="27"/>
    </location>
</feature>
<feature type="domain" description="Acyltransferase 3" evidence="2">
    <location>
        <begin position="4"/>
        <end position="338"/>
    </location>
</feature>
<dbReference type="AlphaFoldDB" id="A0A1V9FUV3"/>
<dbReference type="GO" id="GO:0016747">
    <property type="term" value="F:acyltransferase activity, transferring groups other than amino-acyl groups"/>
    <property type="evidence" value="ECO:0007669"/>
    <property type="project" value="InterPro"/>
</dbReference>
<reference evidence="3 4" key="1">
    <citation type="submission" date="2016-03" db="EMBL/GenBank/DDBJ databases">
        <title>Niastella vici sp. nov., isolated from farmland soil.</title>
        <authorList>
            <person name="Chen L."/>
            <person name="Wang D."/>
            <person name="Yang S."/>
            <person name="Wang G."/>
        </authorList>
    </citation>
    <scope>NUCLEOTIDE SEQUENCE [LARGE SCALE GENOMIC DNA]</scope>
    <source>
        <strain evidence="3 4">DJ57</strain>
    </source>
</reference>
<dbReference type="OrthoDB" id="290051at2"/>
<dbReference type="InterPro" id="IPR050879">
    <property type="entry name" value="Acyltransferase_3"/>
</dbReference>